<sequence>MPTSGATTVGIVLTGLLSGVVMFTDTNEPLGRMSTLLVVFAGVHLLLTIFMILKRVRAMFRSFRVRREDPVPQPGCQATRTIQASWSCQLF</sequence>
<accession>A0ABX9WA35</accession>
<evidence type="ECO:0000313" key="2">
    <source>
        <dbReference type="EMBL" id="RNL86353.1"/>
    </source>
</evidence>
<evidence type="ECO:0000313" key="3">
    <source>
        <dbReference type="Proteomes" id="UP000280698"/>
    </source>
</evidence>
<gene>
    <name evidence="2" type="ORF">EFE23_27135</name>
</gene>
<name>A0ABX9WA35_9ACTN</name>
<evidence type="ECO:0000256" key="1">
    <source>
        <dbReference type="SAM" id="Phobius"/>
    </source>
</evidence>
<keyword evidence="1" id="KW-0472">Membrane</keyword>
<organism evidence="2 3">
    <name type="scientific">Micromonospora solifontis</name>
    <dbReference type="NCBI Taxonomy" id="2487138"/>
    <lineage>
        <taxon>Bacteria</taxon>
        <taxon>Bacillati</taxon>
        <taxon>Actinomycetota</taxon>
        <taxon>Actinomycetes</taxon>
        <taxon>Micromonosporales</taxon>
        <taxon>Micromonosporaceae</taxon>
        <taxon>Micromonospora</taxon>
    </lineage>
</organism>
<reference evidence="2 3" key="1">
    <citation type="submission" date="2018-11" db="EMBL/GenBank/DDBJ databases">
        <title>Micromonospora sp. PPF5-17, a new actinomycetes isolated from a hot spring soil.</title>
        <authorList>
            <person name="Thawai C."/>
        </authorList>
    </citation>
    <scope>NUCLEOTIDE SEQUENCE [LARGE SCALE GENOMIC DNA]</scope>
    <source>
        <strain evidence="2 3">PPF5-17</strain>
    </source>
</reference>
<keyword evidence="3" id="KW-1185">Reference proteome</keyword>
<dbReference type="Proteomes" id="UP000280698">
    <property type="component" value="Unassembled WGS sequence"/>
</dbReference>
<keyword evidence="1" id="KW-1133">Transmembrane helix</keyword>
<comment type="caution">
    <text evidence="2">The sequence shown here is derived from an EMBL/GenBank/DDBJ whole genome shotgun (WGS) entry which is preliminary data.</text>
</comment>
<proteinExistence type="predicted"/>
<dbReference type="EMBL" id="RJLN01000151">
    <property type="protein sequence ID" value="RNL86353.1"/>
    <property type="molecule type" value="Genomic_DNA"/>
</dbReference>
<protein>
    <submittedName>
        <fullName evidence="2">Uncharacterized protein</fullName>
    </submittedName>
</protein>
<keyword evidence="1" id="KW-0812">Transmembrane</keyword>
<feature type="transmembrane region" description="Helical" evidence="1">
    <location>
        <begin position="33"/>
        <end position="53"/>
    </location>
</feature>